<dbReference type="Proteomes" id="UP001159363">
    <property type="component" value="Chromosome 2"/>
</dbReference>
<gene>
    <name evidence="1" type="ORF">PR048_004593</name>
</gene>
<name>A0ABQ9I7T0_9NEOP</name>
<sequence length="62" mass="7431">MHLSDRINIKTQHKQCPKYWEDDDKAAAVTLLQFQGRRIYIYGRMLVYSYLDYQLFENGLAT</sequence>
<protein>
    <submittedName>
        <fullName evidence="1">Uncharacterized protein</fullName>
    </submittedName>
</protein>
<accession>A0ABQ9I7T0</accession>
<comment type="caution">
    <text evidence="1">The sequence shown here is derived from an EMBL/GenBank/DDBJ whole genome shotgun (WGS) entry which is preliminary data.</text>
</comment>
<proteinExistence type="predicted"/>
<reference evidence="1 2" key="1">
    <citation type="submission" date="2023-02" db="EMBL/GenBank/DDBJ databases">
        <title>LHISI_Scaffold_Assembly.</title>
        <authorList>
            <person name="Stuart O.P."/>
            <person name="Cleave R."/>
            <person name="Magrath M.J.L."/>
            <person name="Mikheyev A.S."/>
        </authorList>
    </citation>
    <scope>NUCLEOTIDE SEQUENCE [LARGE SCALE GENOMIC DNA]</scope>
    <source>
        <strain evidence="1">Daus_M_001</strain>
        <tissue evidence="1">Leg muscle</tissue>
    </source>
</reference>
<evidence type="ECO:0000313" key="1">
    <source>
        <dbReference type="EMBL" id="KAJ8892028.1"/>
    </source>
</evidence>
<evidence type="ECO:0000313" key="2">
    <source>
        <dbReference type="Proteomes" id="UP001159363"/>
    </source>
</evidence>
<dbReference type="EMBL" id="JARBHB010000002">
    <property type="protein sequence ID" value="KAJ8892028.1"/>
    <property type="molecule type" value="Genomic_DNA"/>
</dbReference>
<organism evidence="1 2">
    <name type="scientific">Dryococelus australis</name>
    <dbReference type="NCBI Taxonomy" id="614101"/>
    <lineage>
        <taxon>Eukaryota</taxon>
        <taxon>Metazoa</taxon>
        <taxon>Ecdysozoa</taxon>
        <taxon>Arthropoda</taxon>
        <taxon>Hexapoda</taxon>
        <taxon>Insecta</taxon>
        <taxon>Pterygota</taxon>
        <taxon>Neoptera</taxon>
        <taxon>Polyneoptera</taxon>
        <taxon>Phasmatodea</taxon>
        <taxon>Verophasmatodea</taxon>
        <taxon>Anareolatae</taxon>
        <taxon>Phasmatidae</taxon>
        <taxon>Eurycanthinae</taxon>
        <taxon>Dryococelus</taxon>
    </lineage>
</organism>
<keyword evidence="2" id="KW-1185">Reference proteome</keyword>